<accession>A0A2G8K3E1</accession>
<evidence type="ECO:0000313" key="1">
    <source>
        <dbReference type="EMBL" id="PIK42514.1"/>
    </source>
</evidence>
<gene>
    <name evidence="1" type="ORF">BSL78_20643</name>
</gene>
<keyword evidence="2" id="KW-1185">Reference proteome</keyword>
<protein>
    <submittedName>
        <fullName evidence="1">Uncharacterized protein</fullName>
    </submittedName>
</protein>
<comment type="caution">
    <text evidence="1">The sequence shown here is derived from an EMBL/GenBank/DDBJ whole genome shotgun (WGS) entry which is preliminary data.</text>
</comment>
<proteinExistence type="predicted"/>
<name>A0A2G8K3E1_STIJA</name>
<dbReference type="EMBL" id="MRZV01000928">
    <property type="protein sequence ID" value="PIK42514.1"/>
    <property type="molecule type" value="Genomic_DNA"/>
</dbReference>
<reference evidence="1 2" key="1">
    <citation type="journal article" date="2017" name="PLoS Biol.">
        <title>The sea cucumber genome provides insights into morphological evolution and visceral regeneration.</title>
        <authorList>
            <person name="Zhang X."/>
            <person name="Sun L."/>
            <person name="Yuan J."/>
            <person name="Sun Y."/>
            <person name="Gao Y."/>
            <person name="Zhang L."/>
            <person name="Li S."/>
            <person name="Dai H."/>
            <person name="Hamel J.F."/>
            <person name="Liu C."/>
            <person name="Yu Y."/>
            <person name="Liu S."/>
            <person name="Lin W."/>
            <person name="Guo K."/>
            <person name="Jin S."/>
            <person name="Xu P."/>
            <person name="Storey K.B."/>
            <person name="Huan P."/>
            <person name="Zhang T."/>
            <person name="Zhou Y."/>
            <person name="Zhang J."/>
            <person name="Lin C."/>
            <person name="Li X."/>
            <person name="Xing L."/>
            <person name="Huo D."/>
            <person name="Sun M."/>
            <person name="Wang L."/>
            <person name="Mercier A."/>
            <person name="Li F."/>
            <person name="Yang H."/>
            <person name="Xiang J."/>
        </authorList>
    </citation>
    <scope>NUCLEOTIDE SEQUENCE [LARGE SCALE GENOMIC DNA]</scope>
    <source>
        <strain evidence="1">Shaxun</strain>
        <tissue evidence="1">Muscle</tissue>
    </source>
</reference>
<dbReference type="Proteomes" id="UP000230750">
    <property type="component" value="Unassembled WGS sequence"/>
</dbReference>
<organism evidence="1 2">
    <name type="scientific">Stichopus japonicus</name>
    <name type="common">Sea cucumber</name>
    <dbReference type="NCBI Taxonomy" id="307972"/>
    <lineage>
        <taxon>Eukaryota</taxon>
        <taxon>Metazoa</taxon>
        <taxon>Echinodermata</taxon>
        <taxon>Eleutherozoa</taxon>
        <taxon>Echinozoa</taxon>
        <taxon>Holothuroidea</taxon>
        <taxon>Aspidochirotacea</taxon>
        <taxon>Aspidochirotida</taxon>
        <taxon>Stichopodidae</taxon>
        <taxon>Apostichopus</taxon>
    </lineage>
</organism>
<evidence type="ECO:0000313" key="2">
    <source>
        <dbReference type="Proteomes" id="UP000230750"/>
    </source>
</evidence>
<sequence length="101" mass="10995">MVPEEQSAENTNPDSPPVSWLSVASILCSFSHLNRGECHIGPGSVSTEGSVILVLASQQRTVSYWSWHLNRGQCHIGPSISTEDSVILVLASQQRAVSYWS</sequence>
<dbReference type="AlphaFoldDB" id="A0A2G8K3E1"/>